<dbReference type="PANTHER" id="PTHR13137:SF6">
    <property type="entry name" value="SUCCINATE DEHYDROGENASE ASSEMBLY FACTOR 3, MITOCHONDRIAL"/>
    <property type="match status" value="1"/>
</dbReference>
<evidence type="ECO:0000256" key="2">
    <source>
        <dbReference type="ARBA" id="ARBA00006020"/>
    </source>
</evidence>
<dbReference type="PANTHER" id="PTHR13137">
    <property type="entry name" value="DC11 ACN9 HOMOLOG"/>
    <property type="match status" value="1"/>
</dbReference>
<evidence type="ECO:0000313" key="8">
    <source>
        <dbReference type="Proteomes" id="UP000694620"/>
    </source>
</evidence>
<dbReference type="GO" id="GO:0034553">
    <property type="term" value="P:mitochondrial respiratory chain complex II assembly"/>
    <property type="evidence" value="ECO:0007669"/>
    <property type="project" value="UniProtKB-UniRule"/>
</dbReference>
<sequence>MSNPCHVLRVKALYRRILFLHKFLPVHLKALGDQYVKDEFKRNKKASPEQAQSFLAEWEIYKDTLQNQVTEILRNKPNGIQFGVNLTDAQLNQFQEEQIGQLHQLMTESTKPCQQFNIQDSPDHK</sequence>
<dbReference type="OrthoDB" id="278329at2759"/>
<gene>
    <name evidence="7" type="primary">SDHAF3</name>
</gene>
<organism evidence="7 8">
    <name type="scientific">Erpetoichthys calabaricus</name>
    <name type="common">Rope fish</name>
    <name type="synonym">Calamoichthys calabaricus</name>
    <dbReference type="NCBI Taxonomy" id="27687"/>
    <lineage>
        <taxon>Eukaryota</taxon>
        <taxon>Metazoa</taxon>
        <taxon>Chordata</taxon>
        <taxon>Craniata</taxon>
        <taxon>Vertebrata</taxon>
        <taxon>Euteleostomi</taxon>
        <taxon>Actinopterygii</taxon>
        <taxon>Polypteriformes</taxon>
        <taxon>Polypteridae</taxon>
        <taxon>Erpetoichthys</taxon>
    </lineage>
</organism>
<dbReference type="GO" id="GO:0005759">
    <property type="term" value="C:mitochondrial matrix"/>
    <property type="evidence" value="ECO:0007669"/>
    <property type="project" value="UniProtKB-SubCell"/>
</dbReference>
<evidence type="ECO:0000256" key="5">
    <source>
        <dbReference type="ARBA" id="ARBA00023186"/>
    </source>
</evidence>
<evidence type="ECO:0000256" key="1">
    <source>
        <dbReference type="ARBA" id="ARBA00004305"/>
    </source>
</evidence>
<dbReference type="AlphaFoldDB" id="A0A8C4SKI3"/>
<dbReference type="CDD" id="cd20270">
    <property type="entry name" value="Complex1_LYR_SDHAF3_LYRM10"/>
    <property type="match status" value="1"/>
</dbReference>
<evidence type="ECO:0000313" key="7">
    <source>
        <dbReference type="Ensembl" id="ENSECRP00000019012.1"/>
    </source>
</evidence>
<name>A0A8C4SKI3_ERPCA</name>
<comment type="subunit">
    <text evidence="6">Interacts with the iron-sulfur protein subunit within the SDH catalytic dimer.</text>
</comment>
<dbReference type="GO" id="GO:0006105">
    <property type="term" value="P:succinate metabolic process"/>
    <property type="evidence" value="ECO:0007669"/>
    <property type="project" value="TreeGrafter"/>
</dbReference>
<reference evidence="7" key="1">
    <citation type="submission" date="2021-06" db="EMBL/GenBank/DDBJ databases">
        <authorList>
            <consortium name="Wellcome Sanger Institute Data Sharing"/>
        </authorList>
    </citation>
    <scope>NUCLEOTIDE SEQUENCE [LARGE SCALE GENOMIC DNA]</scope>
</reference>
<keyword evidence="5 6" id="KW-0143">Chaperone</keyword>
<dbReference type="Pfam" id="PF13233">
    <property type="entry name" value="Complex1_LYR_2"/>
    <property type="match status" value="1"/>
</dbReference>
<protein>
    <recommendedName>
        <fullName evidence="6">Succinate dehydrogenase assembly factor 3</fullName>
        <shortName evidence="6">SDH assembly factor 3</shortName>
        <shortName evidence="6">SDHAF3</shortName>
    </recommendedName>
</protein>
<dbReference type="Ensembl" id="ENSECRT00000019403.1">
    <property type="protein sequence ID" value="ENSECRP00000019012.1"/>
    <property type="gene ID" value="ENSECRG00000012713.1"/>
</dbReference>
<proteinExistence type="inferred from homology"/>
<dbReference type="GO" id="GO:0005758">
    <property type="term" value="C:mitochondrial intermembrane space"/>
    <property type="evidence" value="ECO:0007669"/>
    <property type="project" value="TreeGrafter"/>
</dbReference>
<dbReference type="Proteomes" id="UP000694620">
    <property type="component" value="Chromosome 13"/>
</dbReference>
<dbReference type="InterPro" id="IPR008381">
    <property type="entry name" value="SDHAF3/Sdh7"/>
</dbReference>
<reference evidence="7" key="2">
    <citation type="submission" date="2025-08" db="UniProtKB">
        <authorList>
            <consortium name="Ensembl"/>
        </authorList>
    </citation>
    <scope>IDENTIFICATION</scope>
</reference>
<evidence type="ECO:0000256" key="6">
    <source>
        <dbReference type="RuleBase" id="RU368039"/>
    </source>
</evidence>
<keyword evidence="4 6" id="KW-0496">Mitochondrion</keyword>
<accession>A0A8C4SKI3</accession>
<dbReference type="GeneTree" id="ENSGT00390000010029"/>
<reference evidence="7" key="3">
    <citation type="submission" date="2025-09" db="UniProtKB">
        <authorList>
            <consortium name="Ensembl"/>
        </authorList>
    </citation>
    <scope>IDENTIFICATION</scope>
</reference>
<evidence type="ECO:0000256" key="4">
    <source>
        <dbReference type="ARBA" id="ARBA00023128"/>
    </source>
</evidence>
<keyword evidence="8" id="KW-1185">Reference proteome</keyword>
<keyword evidence="3" id="KW-0809">Transit peptide</keyword>
<dbReference type="GeneID" id="114663364"/>
<comment type="function">
    <text evidence="6">Plays an essential role in the assembly of succinate dehydrogenase (SDH), an enzyme complex (also referred to as respiratory complex II) that is a component of both the tricarboxylic acid (TCA) cycle and the mitochondrial electron transport chain, and which couples the oxidation of succinate to fumarate with the reduction of ubiquinone (coenzyme Q) to ubiquinol. Promotes maturation of the iron-sulfur protein subunit of the SDH catalytic dimer, protecting it from the deleterious effects of oxidants. May act together with SDHAF1.</text>
</comment>
<dbReference type="RefSeq" id="XP_028672881.1">
    <property type="nucleotide sequence ID" value="XM_028817048.2"/>
</dbReference>
<evidence type="ECO:0000256" key="3">
    <source>
        <dbReference type="ARBA" id="ARBA00022946"/>
    </source>
</evidence>
<comment type="subcellular location">
    <subcellularLocation>
        <location evidence="1 6">Mitochondrion matrix</location>
    </subcellularLocation>
</comment>
<comment type="similarity">
    <text evidence="2 6">Belongs to the complex I LYR family. SDHAF3 subfamily.</text>
</comment>